<name>A0A3R7STS9_PENVA</name>
<sequence length="476" mass="51276">MCTFLRSNCLFTTGHKAPCAVPSGGPAPPRGGRRSDCLARRQKARRQRTKVTGINADLERAKPQERDYGFNKKGALASPDYSTFGTTAECMAVTCKTALHFPDQEKDEEEREENGTRRAFASSPKRLASKPFHAQQKQGPYSSCLHLLAIPCRRCNCLPAPPFTWRTLANVPACPCMSHCGPFAAVGSGGGASSRAASPPAPPFTRGGDVTQPPSRRPPTGSLRGTRAAAWETSGSCGRASEPPGYHTSAAFIDVPWRLFSVTPSSASESLCLPGSAQPLSPAVNVKFRKAWLTGSASLQEAGLECNRRWRRGRGGARPGCCDHDMYTCITCQRRCSADTKCQQLIMSIEANALNLIRVFARPGRRGQSGGSNLSPGSHEQLNRGAKKEMCIVHSSDPRHVSRRCLIRATAAFTRAIKTSRWQTQCPRPTSPRLGGLAGDLRAAARPSGRGEDKKTPGYWMRSLLAAPMLSGGARA</sequence>
<accession>A0A3R7STS9</accession>
<protein>
    <submittedName>
        <fullName evidence="2">Uncharacterized protein</fullName>
    </submittedName>
</protein>
<feature type="region of interest" description="Disordered" evidence="1">
    <location>
        <begin position="189"/>
        <end position="228"/>
    </location>
</feature>
<keyword evidence="3" id="KW-1185">Reference proteome</keyword>
<dbReference type="EMBL" id="QCYY01001852">
    <property type="protein sequence ID" value="ROT74735.1"/>
    <property type="molecule type" value="Genomic_DNA"/>
</dbReference>
<reference evidence="2 3" key="2">
    <citation type="submission" date="2019-01" db="EMBL/GenBank/DDBJ databases">
        <title>The decoding of complex shrimp genome reveals the adaptation for benthos swimmer, frequently molting mechanism and breeding impact on genome.</title>
        <authorList>
            <person name="Sun Y."/>
            <person name="Gao Y."/>
            <person name="Yu Y."/>
        </authorList>
    </citation>
    <scope>NUCLEOTIDE SEQUENCE [LARGE SCALE GENOMIC DNA]</scope>
    <source>
        <tissue evidence="2">Muscle</tissue>
    </source>
</reference>
<dbReference type="Proteomes" id="UP000283509">
    <property type="component" value="Unassembled WGS sequence"/>
</dbReference>
<dbReference type="AlphaFoldDB" id="A0A3R7STS9"/>
<proteinExistence type="predicted"/>
<gene>
    <name evidence="2" type="ORF">C7M84_006760</name>
</gene>
<organism evidence="2 3">
    <name type="scientific">Penaeus vannamei</name>
    <name type="common">Whiteleg shrimp</name>
    <name type="synonym">Litopenaeus vannamei</name>
    <dbReference type="NCBI Taxonomy" id="6689"/>
    <lineage>
        <taxon>Eukaryota</taxon>
        <taxon>Metazoa</taxon>
        <taxon>Ecdysozoa</taxon>
        <taxon>Arthropoda</taxon>
        <taxon>Crustacea</taxon>
        <taxon>Multicrustacea</taxon>
        <taxon>Malacostraca</taxon>
        <taxon>Eumalacostraca</taxon>
        <taxon>Eucarida</taxon>
        <taxon>Decapoda</taxon>
        <taxon>Dendrobranchiata</taxon>
        <taxon>Penaeoidea</taxon>
        <taxon>Penaeidae</taxon>
        <taxon>Penaeus</taxon>
    </lineage>
</organism>
<evidence type="ECO:0000256" key="1">
    <source>
        <dbReference type="SAM" id="MobiDB-lite"/>
    </source>
</evidence>
<evidence type="ECO:0000313" key="3">
    <source>
        <dbReference type="Proteomes" id="UP000283509"/>
    </source>
</evidence>
<feature type="region of interest" description="Disordered" evidence="1">
    <location>
        <begin position="103"/>
        <end position="134"/>
    </location>
</feature>
<feature type="compositionally biased region" description="Low complexity" evidence="1">
    <location>
        <begin position="433"/>
        <end position="446"/>
    </location>
</feature>
<evidence type="ECO:0000313" key="2">
    <source>
        <dbReference type="EMBL" id="ROT74735.1"/>
    </source>
</evidence>
<reference evidence="2 3" key="1">
    <citation type="submission" date="2018-04" db="EMBL/GenBank/DDBJ databases">
        <authorList>
            <person name="Zhang X."/>
            <person name="Yuan J."/>
            <person name="Li F."/>
            <person name="Xiang J."/>
        </authorList>
    </citation>
    <scope>NUCLEOTIDE SEQUENCE [LARGE SCALE GENOMIC DNA]</scope>
    <source>
        <tissue evidence="2">Muscle</tissue>
    </source>
</reference>
<comment type="caution">
    <text evidence="2">The sequence shown here is derived from an EMBL/GenBank/DDBJ whole genome shotgun (WGS) entry which is preliminary data.</text>
</comment>
<feature type="region of interest" description="Disordered" evidence="1">
    <location>
        <begin position="422"/>
        <end position="457"/>
    </location>
</feature>